<reference evidence="3" key="1">
    <citation type="submission" date="2016-11" db="UniProtKB">
        <authorList>
            <consortium name="WormBaseParasite"/>
        </authorList>
    </citation>
    <scope>IDENTIFICATION</scope>
</reference>
<dbReference type="InterPro" id="IPR016187">
    <property type="entry name" value="CTDL_fold"/>
</dbReference>
<dbReference type="InterPro" id="IPR016186">
    <property type="entry name" value="C-type_lectin-like/link_sf"/>
</dbReference>
<dbReference type="AlphaFoldDB" id="A0A1I7ZDP5"/>
<evidence type="ECO:0000313" key="2">
    <source>
        <dbReference type="Proteomes" id="UP000095287"/>
    </source>
</evidence>
<dbReference type="InterPro" id="IPR001304">
    <property type="entry name" value="C-type_lectin-like"/>
</dbReference>
<dbReference type="Gene3D" id="3.10.100.10">
    <property type="entry name" value="Mannose-Binding Protein A, subunit A"/>
    <property type="match status" value="1"/>
</dbReference>
<dbReference type="Pfam" id="PF00059">
    <property type="entry name" value="Lectin_C"/>
    <property type="match status" value="1"/>
</dbReference>
<dbReference type="SMART" id="SM00034">
    <property type="entry name" value="CLECT"/>
    <property type="match status" value="1"/>
</dbReference>
<dbReference type="CDD" id="cd00037">
    <property type="entry name" value="CLECT"/>
    <property type="match status" value="1"/>
</dbReference>
<sequence>MSKNGHLLSIHSKEETEFVAALIQKARIGYDVWLGAHRYENAFMWLDGTKWDYTNFHEKQPNDLPQNNCLEIFDANFRKWTNYDCEREYPSICKLRV</sequence>
<dbReference type="SUPFAM" id="SSF56436">
    <property type="entry name" value="C-type lectin-like"/>
    <property type="match status" value="1"/>
</dbReference>
<proteinExistence type="predicted"/>
<protein>
    <submittedName>
        <fullName evidence="3">C-type lectin domain-containing protein</fullName>
    </submittedName>
</protein>
<accession>A0A1I7ZDP5</accession>
<evidence type="ECO:0000259" key="1">
    <source>
        <dbReference type="PROSITE" id="PS50041"/>
    </source>
</evidence>
<organism evidence="2 3">
    <name type="scientific">Steinernema glaseri</name>
    <dbReference type="NCBI Taxonomy" id="37863"/>
    <lineage>
        <taxon>Eukaryota</taxon>
        <taxon>Metazoa</taxon>
        <taxon>Ecdysozoa</taxon>
        <taxon>Nematoda</taxon>
        <taxon>Chromadorea</taxon>
        <taxon>Rhabditida</taxon>
        <taxon>Tylenchina</taxon>
        <taxon>Panagrolaimomorpha</taxon>
        <taxon>Strongyloidoidea</taxon>
        <taxon>Steinernematidae</taxon>
        <taxon>Steinernema</taxon>
    </lineage>
</organism>
<name>A0A1I7ZDP5_9BILA</name>
<dbReference type="Proteomes" id="UP000095287">
    <property type="component" value="Unplaced"/>
</dbReference>
<dbReference type="WBParaSite" id="L893_g25500.t1">
    <property type="protein sequence ID" value="L893_g25500.t1"/>
    <property type="gene ID" value="L893_g25500"/>
</dbReference>
<dbReference type="PANTHER" id="PTHR22803">
    <property type="entry name" value="MANNOSE, PHOSPHOLIPASE, LECTIN RECEPTOR RELATED"/>
    <property type="match status" value="1"/>
</dbReference>
<dbReference type="PROSITE" id="PS50041">
    <property type="entry name" value="C_TYPE_LECTIN_2"/>
    <property type="match status" value="1"/>
</dbReference>
<dbReference type="InterPro" id="IPR050111">
    <property type="entry name" value="C-type_lectin/snaclec_domain"/>
</dbReference>
<evidence type="ECO:0000313" key="3">
    <source>
        <dbReference type="WBParaSite" id="L893_g25500.t1"/>
    </source>
</evidence>
<keyword evidence="2" id="KW-1185">Reference proteome</keyword>
<feature type="domain" description="C-type lectin" evidence="1">
    <location>
        <begin position="1"/>
        <end position="94"/>
    </location>
</feature>